<dbReference type="InterPro" id="IPR031325">
    <property type="entry name" value="RHS_repeat"/>
</dbReference>
<comment type="caution">
    <text evidence="1">The sequence shown here is derived from an EMBL/GenBank/DDBJ whole genome shotgun (WGS) entry which is preliminary data.</text>
</comment>
<keyword evidence="2" id="KW-1185">Reference proteome</keyword>
<protein>
    <submittedName>
        <fullName evidence="1">RHS repeat protein</fullName>
    </submittedName>
</protein>
<gene>
    <name evidence="1" type="ORF">H1164_12435</name>
</gene>
<name>A0A7W1XBW3_9BACL</name>
<evidence type="ECO:0000313" key="2">
    <source>
        <dbReference type="Proteomes" id="UP000530514"/>
    </source>
</evidence>
<dbReference type="NCBIfam" id="TIGR01643">
    <property type="entry name" value="YD_repeat_2x"/>
    <property type="match status" value="1"/>
</dbReference>
<dbReference type="EMBL" id="JACEIP010000020">
    <property type="protein sequence ID" value="MBA4543697.1"/>
    <property type="molecule type" value="Genomic_DNA"/>
</dbReference>
<dbReference type="Pfam" id="PF05593">
    <property type="entry name" value="RHS_repeat"/>
    <property type="match status" value="1"/>
</dbReference>
<organism evidence="1 2">
    <name type="scientific">Thermoactinomyces daqus</name>
    <dbReference type="NCBI Taxonomy" id="1329516"/>
    <lineage>
        <taxon>Bacteria</taxon>
        <taxon>Bacillati</taxon>
        <taxon>Bacillota</taxon>
        <taxon>Bacilli</taxon>
        <taxon>Bacillales</taxon>
        <taxon>Thermoactinomycetaceae</taxon>
        <taxon>Thermoactinomyces</taxon>
    </lineage>
</organism>
<sequence length="42" mass="4546">MTSVQEPNSNQTDYTYDANGNVTQQKLTAGSTVITQGFAYNS</sequence>
<proteinExistence type="predicted"/>
<dbReference type="Gene3D" id="2.180.10.10">
    <property type="entry name" value="RHS repeat-associated core"/>
    <property type="match status" value="1"/>
</dbReference>
<evidence type="ECO:0000313" key="1">
    <source>
        <dbReference type="EMBL" id="MBA4543697.1"/>
    </source>
</evidence>
<dbReference type="RefSeq" id="WP_081943991.1">
    <property type="nucleotide sequence ID" value="NZ_JACEIP010000020.1"/>
</dbReference>
<dbReference type="Proteomes" id="UP000530514">
    <property type="component" value="Unassembled WGS sequence"/>
</dbReference>
<accession>A0A7W1XBW3</accession>
<reference evidence="1 2" key="1">
    <citation type="submission" date="2020-07" db="EMBL/GenBank/DDBJ databases">
        <authorList>
            <person name="Feng H."/>
        </authorList>
    </citation>
    <scope>NUCLEOTIDE SEQUENCE [LARGE SCALE GENOMIC DNA]</scope>
    <source>
        <strain evidence="2">s-11</strain>
    </source>
</reference>
<dbReference type="InterPro" id="IPR006530">
    <property type="entry name" value="YD"/>
</dbReference>
<dbReference type="AlphaFoldDB" id="A0A7W1XBW3"/>